<evidence type="ECO:0000256" key="1">
    <source>
        <dbReference type="ARBA" id="ARBA00004123"/>
    </source>
</evidence>
<dbReference type="GO" id="GO:0003677">
    <property type="term" value="F:DNA binding"/>
    <property type="evidence" value="ECO:0007669"/>
    <property type="project" value="UniProtKB-KW"/>
</dbReference>
<dbReference type="AlphaFoldDB" id="A0AAE1HGF2"/>
<reference evidence="12" key="2">
    <citation type="journal article" date="2023" name="BMC Genomics">
        <title>Pest status, molecular evolution, and epigenetic factors derived from the genome assembly of Frankliniella fusca, a thysanopteran phytovirus vector.</title>
        <authorList>
            <person name="Catto M.A."/>
            <person name="Labadie P.E."/>
            <person name="Jacobson A.L."/>
            <person name="Kennedy G.G."/>
            <person name="Srinivasan R."/>
            <person name="Hunt B.G."/>
        </authorList>
    </citation>
    <scope>NUCLEOTIDE SEQUENCE</scope>
    <source>
        <strain evidence="12">PL_HMW_Pooled</strain>
    </source>
</reference>
<comment type="caution">
    <text evidence="12">The sequence shown here is derived from an EMBL/GenBank/DDBJ whole genome shotgun (WGS) entry which is preliminary data.</text>
</comment>
<evidence type="ECO:0000256" key="10">
    <source>
        <dbReference type="SAM" id="MobiDB-lite"/>
    </source>
</evidence>
<keyword evidence="6" id="KW-0238">DNA-binding</keyword>
<evidence type="ECO:0000256" key="6">
    <source>
        <dbReference type="ARBA" id="ARBA00023125"/>
    </source>
</evidence>
<sequence length="687" mass="76482">MARQKSEVWKHWDRVGTKKEAKAQCKRCGKIYSTSSNTSNLWSHSKTHGIFPAGASTRASSTATVQLDDVDEQEQQVDDPGEPVNADATASVSTANRNAANSASAGSSQPPRKRTKTAQPVQQPTLESSLSRASSFQAYCHSMFSEGGSRSAAIEDALLYMTMKDNLCLSTPTKVGFQYFMKKTVPLWKPPSRTTLTRRMETKYEILSDVVRAALFDVPAVSLTADNWTDRGTNNSYLGVTVHYPHGDEMKTAVLGVTQLHESYTGDYLATKLKEFCDHWGIGNAKVSMVITDNAENIKLAVRKLFGDDRHLSCFDHTLNLIPKAAIGYKGDKKENGPNVPGVPELISKVKRIVTFSHTSNNFADELKRIQRERGKTDGTFLRLIQECPTRWSSAYEMCQRFLEMSEVVTLASLKFPDLVMLTSSEMATLRTVTDMLYPFSLATKEMGADKVTTASKVIPMVHLITRKLNGMQIVATDNTARALHKFLLSALDRRFKDIEFHMPLAIASMMDPRFLKIYFEKPIAVANTLTKMEEFVKNELRNEAREAERVAEETAATSTAAQTAAEGTPNLWDTHDALISSSYAAGITDDLAGRARTELRAFLARPPAPRNANPLKVWNTIKHEYPHVYKLAIKFLPIVATSVPSERLFSLTGRILDDDGNRLSPIHLSQRVFLSKVDEELWVSVL</sequence>
<dbReference type="Proteomes" id="UP001219518">
    <property type="component" value="Unassembled WGS sequence"/>
</dbReference>
<dbReference type="SUPFAM" id="SSF53098">
    <property type="entry name" value="Ribonuclease H-like"/>
    <property type="match status" value="1"/>
</dbReference>
<feature type="compositionally biased region" description="Polar residues" evidence="10">
    <location>
        <begin position="117"/>
        <end position="128"/>
    </location>
</feature>
<feature type="compositionally biased region" description="Low complexity" evidence="10">
    <location>
        <begin position="96"/>
        <end position="108"/>
    </location>
</feature>
<dbReference type="PANTHER" id="PTHR46481">
    <property type="entry name" value="ZINC FINGER BED DOMAIN-CONTAINING PROTEIN 4"/>
    <property type="match status" value="1"/>
</dbReference>
<name>A0AAE1HGF2_9NEOP</name>
<dbReference type="InterPro" id="IPR036236">
    <property type="entry name" value="Znf_C2H2_sf"/>
</dbReference>
<evidence type="ECO:0000256" key="5">
    <source>
        <dbReference type="ARBA" id="ARBA00023015"/>
    </source>
</evidence>
<dbReference type="Pfam" id="PF02892">
    <property type="entry name" value="zf-BED"/>
    <property type="match status" value="1"/>
</dbReference>
<dbReference type="GO" id="GO:0009791">
    <property type="term" value="P:post-embryonic development"/>
    <property type="evidence" value="ECO:0007669"/>
    <property type="project" value="UniProtKB-ARBA"/>
</dbReference>
<evidence type="ECO:0000256" key="9">
    <source>
        <dbReference type="PROSITE-ProRule" id="PRU00027"/>
    </source>
</evidence>
<keyword evidence="3 9" id="KW-0863">Zinc-finger</keyword>
<organism evidence="12 13">
    <name type="scientific">Frankliniella fusca</name>
    <dbReference type="NCBI Taxonomy" id="407009"/>
    <lineage>
        <taxon>Eukaryota</taxon>
        <taxon>Metazoa</taxon>
        <taxon>Ecdysozoa</taxon>
        <taxon>Arthropoda</taxon>
        <taxon>Hexapoda</taxon>
        <taxon>Insecta</taxon>
        <taxon>Pterygota</taxon>
        <taxon>Neoptera</taxon>
        <taxon>Paraneoptera</taxon>
        <taxon>Thysanoptera</taxon>
        <taxon>Terebrantia</taxon>
        <taxon>Thripoidea</taxon>
        <taxon>Thripidae</taxon>
        <taxon>Frankliniella</taxon>
    </lineage>
</organism>
<keyword evidence="5" id="KW-0805">Transcription regulation</keyword>
<feature type="region of interest" description="Disordered" evidence="10">
    <location>
        <begin position="96"/>
        <end position="128"/>
    </location>
</feature>
<keyword evidence="4" id="KW-0862">Zinc</keyword>
<dbReference type="InterPro" id="IPR003656">
    <property type="entry name" value="Znf_BED"/>
</dbReference>
<keyword evidence="13" id="KW-1185">Reference proteome</keyword>
<dbReference type="GO" id="GO:0008270">
    <property type="term" value="F:zinc ion binding"/>
    <property type="evidence" value="ECO:0007669"/>
    <property type="project" value="UniProtKB-KW"/>
</dbReference>
<evidence type="ECO:0000256" key="3">
    <source>
        <dbReference type="ARBA" id="ARBA00022771"/>
    </source>
</evidence>
<dbReference type="SMART" id="SM00614">
    <property type="entry name" value="ZnF_BED"/>
    <property type="match status" value="1"/>
</dbReference>
<evidence type="ECO:0000313" key="12">
    <source>
        <dbReference type="EMBL" id="KAK3920714.1"/>
    </source>
</evidence>
<protein>
    <submittedName>
        <fullName evidence="12">Zinc finger BED domain-containing protein 4</fullName>
    </submittedName>
</protein>
<feature type="region of interest" description="Disordered" evidence="10">
    <location>
        <begin position="1"/>
        <end position="20"/>
    </location>
</feature>
<reference evidence="12" key="1">
    <citation type="submission" date="2021-07" db="EMBL/GenBank/DDBJ databases">
        <authorList>
            <person name="Catto M.A."/>
            <person name="Jacobson A."/>
            <person name="Kennedy G."/>
            <person name="Labadie P."/>
            <person name="Hunt B.G."/>
            <person name="Srinivasan R."/>
        </authorList>
    </citation>
    <scope>NUCLEOTIDE SEQUENCE</scope>
    <source>
        <strain evidence="12">PL_HMW_Pooled</strain>
        <tissue evidence="12">Head</tissue>
    </source>
</reference>
<dbReference type="EMBL" id="JAHWGI010001018">
    <property type="protein sequence ID" value="KAK3920714.1"/>
    <property type="molecule type" value="Genomic_DNA"/>
</dbReference>
<dbReference type="InterPro" id="IPR008906">
    <property type="entry name" value="HATC_C_dom"/>
</dbReference>
<dbReference type="GO" id="GO:0046983">
    <property type="term" value="F:protein dimerization activity"/>
    <property type="evidence" value="ECO:0007669"/>
    <property type="project" value="InterPro"/>
</dbReference>
<keyword evidence="2" id="KW-0479">Metal-binding</keyword>
<proteinExistence type="predicted"/>
<evidence type="ECO:0000259" key="11">
    <source>
        <dbReference type="PROSITE" id="PS50808"/>
    </source>
</evidence>
<gene>
    <name evidence="12" type="ORF">KUF71_001184</name>
</gene>
<evidence type="ECO:0000256" key="4">
    <source>
        <dbReference type="ARBA" id="ARBA00022833"/>
    </source>
</evidence>
<feature type="domain" description="BED-type" evidence="11">
    <location>
        <begin position="3"/>
        <end position="55"/>
    </location>
</feature>
<dbReference type="SUPFAM" id="SSF57667">
    <property type="entry name" value="beta-beta-alpha zinc fingers"/>
    <property type="match status" value="1"/>
</dbReference>
<evidence type="ECO:0000256" key="7">
    <source>
        <dbReference type="ARBA" id="ARBA00023163"/>
    </source>
</evidence>
<accession>A0AAE1HGF2</accession>
<dbReference type="InterPro" id="IPR052035">
    <property type="entry name" value="ZnF_BED_domain_contain"/>
</dbReference>
<keyword evidence="7" id="KW-0804">Transcription</keyword>
<dbReference type="PANTHER" id="PTHR46481:SF10">
    <property type="entry name" value="ZINC FINGER BED DOMAIN-CONTAINING PROTEIN 39"/>
    <property type="match status" value="1"/>
</dbReference>
<dbReference type="PROSITE" id="PS50808">
    <property type="entry name" value="ZF_BED"/>
    <property type="match status" value="1"/>
</dbReference>
<evidence type="ECO:0000313" key="13">
    <source>
        <dbReference type="Proteomes" id="UP001219518"/>
    </source>
</evidence>
<evidence type="ECO:0000256" key="2">
    <source>
        <dbReference type="ARBA" id="ARBA00022723"/>
    </source>
</evidence>
<comment type="subcellular location">
    <subcellularLocation>
        <location evidence="1">Nucleus</location>
    </subcellularLocation>
</comment>
<dbReference type="GO" id="GO:0005634">
    <property type="term" value="C:nucleus"/>
    <property type="evidence" value="ECO:0007669"/>
    <property type="project" value="UniProtKB-SubCell"/>
</dbReference>
<evidence type="ECO:0000256" key="8">
    <source>
        <dbReference type="ARBA" id="ARBA00023242"/>
    </source>
</evidence>
<keyword evidence="8" id="KW-0539">Nucleus</keyword>
<dbReference type="Pfam" id="PF05699">
    <property type="entry name" value="Dimer_Tnp_hAT"/>
    <property type="match status" value="1"/>
</dbReference>
<dbReference type="InterPro" id="IPR012337">
    <property type="entry name" value="RNaseH-like_sf"/>
</dbReference>